<dbReference type="Gene3D" id="1.10.10.10">
    <property type="entry name" value="Winged helix-like DNA-binding domain superfamily/Winged helix DNA-binding domain"/>
    <property type="match status" value="1"/>
</dbReference>
<dbReference type="PROSITE" id="PS50987">
    <property type="entry name" value="HTH_ARSR_2"/>
    <property type="match status" value="1"/>
</dbReference>
<dbReference type="SUPFAM" id="SSF46785">
    <property type="entry name" value="Winged helix' DNA-binding domain"/>
    <property type="match status" value="1"/>
</dbReference>
<accession>A0ABX1JUR7</accession>
<evidence type="ECO:0000259" key="5">
    <source>
        <dbReference type="PROSITE" id="PS50987"/>
    </source>
</evidence>
<dbReference type="CDD" id="cd00090">
    <property type="entry name" value="HTH_ARSR"/>
    <property type="match status" value="1"/>
</dbReference>
<keyword evidence="2" id="KW-0238">DNA-binding</keyword>
<dbReference type="InterPro" id="IPR036390">
    <property type="entry name" value="WH_DNA-bd_sf"/>
</dbReference>
<gene>
    <name evidence="6" type="ORF">HER39_16145</name>
</gene>
<dbReference type="InterPro" id="IPR051081">
    <property type="entry name" value="HTH_MetalResp_TranReg"/>
</dbReference>
<dbReference type="Proteomes" id="UP000523795">
    <property type="component" value="Unassembled WGS sequence"/>
</dbReference>
<comment type="caution">
    <text evidence="6">The sequence shown here is derived from an EMBL/GenBank/DDBJ whole genome shotgun (WGS) entry which is preliminary data.</text>
</comment>
<evidence type="ECO:0000256" key="4">
    <source>
        <dbReference type="SAM" id="MobiDB-lite"/>
    </source>
</evidence>
<keyword evidence="7" id="KW-1185">Reference proteome</keyword>
<sequence length="92" mass="9759">MTKGAAMSAEPSSAAAGQAGDRVNISDARAIRALAHAVRLKVIEELFGTQQPATATELAQRHGLTPSAMSYHLRALEKWGFVKRSANQGDGR</sequence>
<feature type="non-terminal residue" evidence="6">
    <location>
        <position position="92"/>
    </location>
</feature>
<dbReference type="InterPro" id="IPR001845">
    <property type="entry name" value="HTH_ArsR_DNA-bd_dom"/>
</dbReference>
<dbReference type="PANTHER" id="PTHR33154:SF15">
    <property type="entry name" value="REGULATORY PROTEIN ARSR"/>
    <property type="match status" value="1"/>
</dbReference>
<dbReference type="Pfam" id="PF12840">
    <property type="entry name" value="HTH_20"/>
    <property type="match status" value="1"/>
</dbReference>
<reference evidence="6 7" key="1">
    <citation type="submission" date="2020-04" db="EMBL/GenBank/DDBJ databases">
        <authorList>
            <person name="Liu S."/>
        </authorList>
    </citation>
    <scope>NUCLEOTIDE SEQUENCE [LARGE SCALE GENOMIC DNA]</scope>
    <source>
        <strain evidence="6 7">CGMCC 1.15091</strain>
    </source>
</reference>
<feature type="compositionally biased region" description="Low complexity" evidence="4">
    <location>
        <begin position="1"/>
        <end position="16"/>
    </location>
</feature>
<evidence type="ECO:0000313" key="6">
    <source>
        <dbReference type="EMBL" id="NKX52069.1"/>
    </source>
</evidence>
<dbReference type="PANTHER" id="PTHR33154">
    <property type="entry name" value="TRANSCRIPTIONAL REGULATOR, ARSR FAMILY"/>
    <property type="match status" value="1"/>
</dbReference>
<dbReference type="InterPro" id="IPR011991">
    <property type="entry name" value="ArsR-like_HTH"/>
</dbReference>
<evidence type="ECO:0000256" key="1">
    <source>
        <dbReference type="ARBA" id="ARBA00023015"/>
    </source>
</evidence>
<evidence type="ECO:0000256" key="2">
    <source>
        <dbReference type="ARBA" id="ARBA00023125"/>
    </source>
</evidence>
<feature type="domain" description="HTH arsR-type" evidence="5">
    <location>
        <begin position="19"/>
        <end position="92"/>
    </location>
</feature>
<dbReference type="EMBL" id="JAAZSR010000393">
    <property type="protein sequence ID" value="NKX52069.1"/>
    <property type="molecule type" value="Genomic_DNA"/>
</dbReference>
<keyword evidence="3" id="KW-0804">Transcription</keyword>
<feature type="region of interest" description="Disordered" evidence="4">
    <location>
        <begin position="1"/>
        <end position="21"/>
    </location>
</feature>
<proteinExistence type="predicted"/>
<evidence type="ECO:0000256" key="3">
    <source>
        <dbReference type="ARBA" id="ARBA00023163"/>
    </source>
</evidence>
<dbReference type="InterPro" id="IPR036388">
    <property type="entry name" value="WH-like_DNA-bd_sf"/>
</dbReference>
<evidence type="ECO:0000313" key="7">
    <source>
        <dbReference type="Proteomes" id="UP000523795"/>
    </source>
</evidence>
<name>A0ABX1JUR7_9MICC</name>
<organism evidence="6 7">
    <name type="scientific">Arthrobacter deserti</name>
    <dbReference type="NCBI Taxonomy" id="1742687"/>
    <lineage>
        <taxon>Bacteria</taxon>
        <taxon>Bacillati</taxon>
        <taxon>Actinomycetota</taxon>
        <taxon>Actinomycetes</taxon>
        <taxon>Micrococcales</taxon>
        <taxon>Micrococcaceae</taxon>
        <taxon>Arthrobacter</taxon>
    </lineage>
</organism>
<protein>
    <submittedName>
        <fullName evidence="6">Winged helix-turn-helix transcriptional regulator</fullName>
    </submittedName>
</protein>
<keyword evidence="1" id="KW-0805">Transcription regulation</keyword>